<dbReference type="RefSeq" id="YP_009042463.1">
    <property type="nucleotide sequence ID" value="NC_024354.1"/>
</dbReference>
<dbReference type="KEGG" id="vg:19686977"/>
<reference evidence="1 2" key="1">
    <citation type="submission" date="2013-04" db="EMBL/GenBank/DDBJ databases">
        <title>Complete Genome Sequence of Cronobacter sakazakii Bacteriophage CR8.</title>
        <authorList>
            <person name="Kim Y."/>
            <person name="Shin H."/>
            <person name="Ryu S."/>
        </authorList>
    </citation>
    <scope>NUCLEOTIDE SEQUENCE [LARGE SCALE GENOMIC DNA]</scope>
</reference>
<dbReference type="GeneID" id="19686977"/>
<dbReference type="Proteomes" id="UP000026984">
    <property type="component" value="Segment"/>
</dbReference>
<name>A0A060AGM9_9CAUD</name>
<sequence>MILINLNAPAGAGKDALCEGLHSYINTPGFEVVHMEFKELLFDIAIRASGLSRKLWFALYEREYKEKPCPYLQINGVNVSPRDWMIHCSENIMKPTFGNDVFGKAFAAKLQKLKDETPADVQLVVVVSDGGFLEESIPVVNVVGPDNYFLVRIHRLKKDGSEYNFDGDSRRYIYAKEFPEHLRMYETDILNEEGDLNGTVRKICDFVQDCKGSDLYVIH</sequence>
<evidence type="ECO:0000313" key="1">
    <source>
        <dbReference type="EMBL" id="AIA64756.1"/>
    </source>
</evidence>
<evidence type="ECO:0008006" key="3">
    <source>
        <dbReference type="Google" id="ProtNLM"/>
    </source>
</evidence>
<protein>
    <recommendedName>
        <fullName evidence="3">Deoxynucleoside monophosphate kinase</fullName>
    </recommendedName>
</protein>
<proteinExistence type="predicted"/>
<evidence type="ECO:0000313" key="2">
    <source>
        <dbReference type="Proteomes" id="UP000026984"/>
    </source>
</evidence>
<dbReference type="EMBL" id="KC954774">
    <property type="protein sequence ID" value="AIA64756.1"/>
    <property type="molecule type" value="Genomic_DNA"/>
</dbReference>
<gene>
    <name evidence="1" type="ORF">CR8_226</name>
</gene>
<organism evidence="1 2">
    <name type="scientific">Cronobacter phage CR8</name>
    <dbReference type="NCBI Taxonomy" id="1327934"/>
    <lineage>
        <taxon>Viruses</taxon>
        <taxon>Duplodnaviria</taxon>
        <taxon>Heunggongvirae</taxon>
        <taxon>Uroviricota</taxon>
        <taxon>Caudoviricetes</taxon>
        <taxon>Vequintavirinae</taxon>
        <taxon>Certrevirus</taxon>
        <taxon>Certrevirus CR8</taxon>
    </lineage>
</organism>
<keyword evidence="2" id="KW-1185">Reference proteome</keyword>
<accession>A0A060AGM9</accession>